<proteinExistence type="predicted"/>
<keyword evidence="5" id="KW-1185">Reference proteome</keyword>
<dbReference type="EMBL" id="CP058708">
    <property type="protein sequence ID" value="QLH52115.1"/>
    <property type="molecule type" value="Genomic_DNA"/>
</dbReference>
<accession>A0A080MCF8</accession>
<dbReference type="Proteomes" id="UP000509684">
    <property type="component" value="Chromosome"/>
</dbReference>
<feature type="chain" id="PRO_5001751036" evidence="2">
    <location>
        <begin position="24"/>
        <end position="93"/>
    </location>
</feature>
<evidence type="ECO:0000313" key="6">
    <source>
        <dbReference type="Proteomes" id="UP000509684"/>
    </source>
</evidence>
<accession>A0A7D5NCH1</accession>
<name>A0A080MCF8_9PROT</name>
<feature type="region of interest" description="Disordered" evidence="1">
    <location>
        <begin position="24"/>
        <end position="93"/>
    </location>
</feature>
<keyword evidence="2" id="KW-0732">Signal</keyword>
<evidence type="ECO:0000313" key="4">
    <source>
        <dbReference type="EMBL" id="QLH52115.1"/>
    </source>
</evidence>
<reference evidence="4 6" key="2">
    <citation type="journal article" date="2019" name="Microbiome">
        <title>Annotated bacterial chromosomes from frame-shift-corrected long-read metagenomic data.</title>
        <authorList>
            <person name="Arumugam K."/>
            <person name="Bagci C."/>
            <person name="Bessarab I."/>
            <person name="Beier S."/>
            <person name="Buchfink B."/>
            <person name="Gorska A."/>
            <person name="Qiu G."/>
            <person name="Huson D.H."/>
            <person name="Williams R.B.H."/>
        </authorList>
    </citation>
    <scope>NUCLEOTIDE SEQUENCE [LARGE SCALE GENOMIC DNA]</scope>
    <source>
        <strain evidence="4">SSA1</strain>
    </source>
</reference>
<gene>
    <name evidence="3" type="ORF">AW06_004169</name>
    <name evidence="4" type="ORF">HWD57_21800</name>
</gene>
<sequence length="93" mass="10461">MNIATRIAGVLLGLLAASLPAHAGKDADRAFDRHPPVGERRPGDRPDARDGRHGDDAQTRRLSPDERRDLRRDIRDAGREIYDRDRRRGREGG</sequence>
<evidence type="ECO:0000256" key="1">
    <source>
        <dbReference type="SAM" id="MobiDB-lite"/>
    </source>
</evidence>
<feature type="signal peptide" evidence="2">
    <location>
        <begin position="1"/>
        <end position="23"/>
    </location>
</feature>
<dbReference type="AlphaFoldDB" id="A0A080MCF8"/>
<evidence type="ECO:0000313" key="5">
    <source>
        <dbReference type="Proteomes" id="UP000021315"/>
    </source>
</evidence>
<evidence type="ECO:0000256" key="2">
    <source>
        <dbReference type="SAM" id="SignalP"/>
    </source>
</evidence>
<dbReference type="Proteomes" id="UP000021315">
    <property type="component" value="Unassembled WGS sequence"/>
</dbReference>
<organism evidence="3 5">
    <name type="scientific">Candidatus Accumulibacter cognatus</name>
    <dbReference type="NCBI Taxonomy" id="2954383"/>
    <lineage>
        <taxon>Bacteria</taxon>
        <taxon>Pseudomonadati</taxon>
        <taxon>Pseudomonadota</taxon>
        <taxon>Betaproteobacteria</taxon>
        <taxon>Candidatus Accumulibacter</taxon>
    </lineage>
</organism>
<reference evidence="4" key="3">
    <citation type="submission" date="2020-06" db="EMBL/GenBank/DDBJ databases">
        <authorList>
            <person name="Arumugam K."/>
            <person name="Besarab I."/>
            <person name="Haryono M."/>
            <person name="Bagci C."/>
            <person name="Beier S."/>
            <person name="Buchfink B."/>
            <person name="Gorska A."/>
            <person name="Qiu G."/>
            <person name="Huson D.H."/>
            <person name="Williams R.B."/>
        </authorList>
    </citation>
    <scope>NUCLEOTIDE SEQUENCE</scope>
    <source>
        <strain evidence="4">SSA1</strain>
    </source>
</reference>
<dbReference type="KEGG" id="acog:HWD57_21800"/>
<evidence type="ECO:0000313" key="3">
    <source>
        <dbReference type="EMBL" id="KFB74859.1"/>
    </source>
</evidence>
<reference evidence="3 5" key="1">
    <citation type="submission" date="2014-02" db="EMBL/GenBank/DDBJ databases">
        <title>Expanding our view of genomic diversity in Candidatus Accumulibacter clades.</title>
        <authorList>
            <person name="Skennerton C.T."/>
            <person name="Barr J.J."/>
            <person name="Slater F.R."/>
            <person name="Bond P.L."/>
            <person name="Tyson G.W."/>
        </authorList>
    </citation>
    <scope>NUCLEOTIDE SEQUENCE [LARGE SCALE GENOMIC DNA]</scope>
    <source>
        <strain evidence="5">SK-02</strain>
    </source>
</reference>
<dbReference type="RefSeq" id="WP_046536011.1">
    <property type="nucleotide sequence ID" value="NZ_JDST02000121.1"/>
</dbReference>
<dbReference type="EMBL" id="JDST02000121">
    <property type="protein sequence ID" value="KFB74859.1"/>
    <property type="molecule type" value="Genomic_DNA"/>
</dbReference>
<protein>
    <submittedName>
        <fullName evidence="3">Uncharacterized protein</fullName>
    </submittedName>
</protein>